<reference evidence="1 2" key="1">
    <citation type="journal article" date="2014" name="Antonie Van Leeuwenhoek">
        <title>Hyphomonas beringensis sp. nov. and Hyphomonas chukchiensis sp. nov., isolated from surface seawater of the Bering Sea and Chukchi Sea.</title>
        <authorList>
            <person name="Li C."/>
            <person name="Lai Q."/>
            <person name="Li G."/>
            <person name="Dong C."/>
            <person name="Wang J."/>
            <person name="Liao Y."/>
            <person name="Shao Z."/>
        </authorList>
    </citation>
    <scope>NUCLEOTIDE SEQUENCE [LARGE SCALE GENOMIC DNA]</scope>
    <source>
        <strain evidence="1 2">PS728</strain>
    </source>
</reference>
<dbReference type="AlphaFoldDB" id="A0A062VDJ2"/>
<dbReference type="EMBL" id="ARYM01000053">
    <property type="protein sequence ID" value="KCZ95993.1"/>
    <property type="molecule type" value="Genomic_DNA"/>
</dbReference>
<dbReference type="STRING" id="1280954.HPO_19287"/>
<feature type="non-terminal residue" evidence="1">
    <location>
        <position position="117"/>
    </location>
</feature>
<gene>
    <name evidence="1" type="ORF">HPO_19287</name>
</gene>
<evidence type="ECO:0000313" key="2">
    <source>
        <dbReference type="Proteomes" id="UP000027100"/>
    </source>
</evidence>
<proteinExistence type="predicted"/>
<dbReference type="eggNOG" id="COG3843">
    <property type="taxonomic scope" value="Bacteria"/>
</dbReference>
<organism evidence="1 2">
    <name type="scientific">Hyphomonas polymorpha PS728</name>
    <dbReference type="NCBI Taxonomy" id="1280954"/>
    <lineage>
        <taxon>Bacteria</taxon>
        <taxon>Pseudomonadati</taxon>
        <taxon>Pseudomonadota</taxon>
        <taxon>Alphaproteobacteria</taxon>
        <taxon>Hyphomonadales</taxon>
        <taxon>Hyphomonadaceae</taxon>
        <taxon>Hyphomonas</taxon>
    </lineage>
</organism>
<keyword evidence="2" id="KW-1185">Reference proteome</keyword>
<comment type="caution">
    <text evidence="1">The sequence shown here is derived from an EMBL/GenBank/DDBJ whole genome shotgun (WGS) entry which is preliminary data.</text>
</comment>
<dbReference type="Proteomes" id="UP000027100">
    <property type="component" value="Unassembled WGS sequence"/>
</dbReference>
<evidence type="ECO:0000313" key="1">
    <source>
        <dbReference type="EMBL" id="KCZ95993.1"/>
    </source>
</evidence>
<name>A0A062VDJ2_9PROT</name>
<evidence type="ECO:0008006" key="3">
    <source>
        <dbReference type="Google" id="ProtNLM"/>
    </source>
</evidence>
<sequence>MARHWSHARQRRVVVKVHIARAGPAGNAAFARHLSYIHREGTDRDGHRGTLYDRDGEVSDATKFNERARDDRRQFRLIVSPEDSGQMKDLTAFTRALMEQAEKDLRQRLDWVAVNHH</sequence>
<accession>A0A062VDJ2</accession>
<protein>
    <recommendedName>
        <fullName evidence="3">Mobilization protein</fullName>
    </recommendedName>
</protein>